<dbReference type="AlphaFoldDB" id="A0A1Q6DXT4"/>
<dbReference type="SUPFAM" id="SSF53335">
    <property type="entry name" value="S-adenosyl-L-methionine-dependent methyltransferases"/>
    <property type="match status" value="1"/>
</dbReference>
<dbReference type="CDD" id="cd02440">
    <property type="entry name" value="AdoMet_MTases"/>
    <property type="match status" value="1"/>
</dbReference>
<sequence>MGYISFTKRNNLNWVYELENSQVNDLFTNIYTNYDTYKKIFTVGLSEIWENAVVNEIKSIEGKNILDLGTGTGSISFKIKNRFNKKIYGVDNNLNMLKIAKSRKKDINLVAADAGKLPFRDNFFDAVIISYIFRYYKSEKIRNYLEEISRVMKSGRNLIYLDFMVPNSFILKNIHKFYIKDFFNLIKKISPKKDLNQTLEFLTQDYKNFFQKKDIDELCELINDKDFKKTEYRKLTLQTAFIIKTQKK</sequence>
<dbReference type="InParanoid" id="A0A1Q6DXT4"/>
<organism evidence="1 2">
    <name type="scientific">Methanohalarchaeum thermophilum</name>
    <dbReference type="NCBI Taxonomy" id="1903181"/>
    <lineage>
        <taxon>Archaea</taxon>
        <taxon>Methanobacteriati</taxon>
        <taxon>Methanobacteriota</taxon>
        <taxon>Methanonatronarchaeia</taxon>
        <taxon>Methanonatronarchaeales</taxon>
        <taxon>Methanonatronarchaeaceae</taxon>
        <taxon>Candidatus Methanohalarchaeum</taxon>
    </lineage>
</organism>
<dbReference type="GO" id="GO:0032259">
    <property type="term" value="P:methylation"/>
    <property type="evidence" value="ECO:0007669"/>
    <property type="project" value="UniProtKB-KW"/>
</dbReference>
<comment type="caution">
    <text evidence="1">The sequence shown here is derived from an EMBL/GenBank/DDBJ whole genome shotgun (WGS) entry which is preliminary data.</text>
</comment>
<gene>
    <name evidence="1" type="ORF">BTN85_1658</name>
</gene>
<dbReference type="Proteomes" id="UP000185744">
    <property type="component" value="Unassembled WGS sequence"/>
</dbReference>
<dbReference type="EMBL" id="MSDW01000001">
    <property type="protein sequence ID" value="OKY79151.1"/>
    <property type="molecule type" value="Genomic_DNA"/>
</dbReference>
<dbReference type="PANTHER" id="PTHR43591:SF24">
    <property type="entry name" value="2-METHOXY-6-POLYPRENYL-1,4-BENZOQUINOL METHYLASE, MITOCHONDRIAL"/>
    <property type="match status" value="1"/>
</dbReference>
<evidence type="ECO:0000313" key="2">
    <source>
        <dbReference type="Proteomes" id="UP000185744"/>
    </source>
</evidence>
<name>A0A1Q6DXT4_METT1</name>
<keyword evidence="2" id="KW-1185">Reference proteome</keyword>
<dbReference type="InterPro" id="IPR029063">
    <property type="entry name" value="SAM-dependent_MTases_sf"/>
</dbReference>
<dbReference type="GO" id="GO:0008168">
    <property type="term" value="F:methyltransferase activity"/>
    <property type="evidence" value="ECO:0007669"/>
    <property type="project" value="UniProtKB-KW"/>
</dbReference>
<dbReference type="Gene3D" id="3.40.50.150">
    <property type="entry name" value="Vaccinia Virus protein VP39"/>
    <property type="match status" value="1"/>
</dbReference>
<dbReference type="STRING" id="1903181.BTN85_1658"/>
<keyword evidence="1" id="KW-0830">Ubiquinone</keyword>
<dbReference type="Pfam" id="PF01209">
    <property type="entry name" value="Ubie_methyltran"/>
    <property type="match status" value="1"/>
</dbReference>
<proteinExistence type="predicted"/>
<dbReference type="PANTHER" id="PTHR43591">
    <property type="entry name" value="METHYLTRANSFERASE"/>
    <property type="match status" value="1"/>
</dbReference>
<evidence type="ECO:0000313" key="1">
    <source>
        <dbReference type="EMBL" id="OKY79151.1"/>
    </source>
</evidence>
<protein>
    <submittedName>
        <fullName evidence="1">Ubiquinone/menaquinone biosynthesis C-methylase UbiE</fullName>
    </submittedName>
</protein>
<reference evidence="1" key="1">
    <citation type="submission" date="2016-12" db="EMBL/GenBank/DDBJ databases">
        <title>Discovery of methanogenic haloarchaea.</title>
        <authorList>
            <person name="Sorokin D.Y."/>
            <person name="Makarova K.S."/>
            <person name="Abbas B."/>
            <person name="Ferrer M."/>
            <person name="Golyshin P.N."/>
        </authorList>
    </citation>
    <scope>NUCLEOTIDE SEQUENCE [LARGE SCALE GENOMIC DNA]</scope>
    <source>
        <strain evidence="1">HMET1</strain>
    </source>
</reference>
<accession>A0A1Q6DXT4</accession>